<dbReference type="CDD" id="cd06198">
    <property type="entry name" value="FNR_like_3"/>
    <property type="match status" value="1"/>
</dbReference>
<sequence>MRRRHVGVLVVVGLEAVNAATWLVFPPADDGRPDFLRQCLAEFAASAAVLLFAVALVLATRARWIEPFFGGLDRMYRVHRRAAVAGFLLLVAHVTVVPWLLDSPGGTPSGLIAFVGIVVLVLLSIGPRLPLLRNLITVSYRSWRHSHKLIGLFFAFGFAHALLVDQVVETTVVPFALLLAAYVVGIVAYLYTVLLARFVRPRYRYVIDDVRRLNPTTLEVSLRPRKARRLVFTSGQFVFVKIRRSGLREPHPFTVSSSPSEDRLRLTIKAVGDYTARLHAHAEAGCRATVEGSYGMLDYRRAGRRQIWIAGGIGITPFLSWLREMERPDERRIDLYYTVRQPAEALFQDEMRAAAVRNPGLRVHLNVSAETGSLTVDRIVADQAADLADADVFMCGPVPMVKAFERGFRRRGLPSARIHFEEFSFR</sequence>
<keyword evidence="10" id="KW-0408">Iron</keyword>
<dbReference type="Gene3D" id="2.40.30.10">
    <property type="entry name" value="Translation factors"/>
    <property type="match status" value="1"/>
</dbReference>
<dbReference type="Gene3D" id="3.40.50.80">
    <property type="entry name" value="Nucleotide-binding domain of ferredoxin-NADP reductase (FNR) module"/>
    <property type="match status" value="1"/>
</dbReference>
<evidence type="ECO:0000313" key="15">
    <source>
        <dbReference type="EMBL" id="MFC6022558.1"/>
    </source>
</evidence>
<feature type="transmembrane region" description="Helical" evidence="13">
    <location>
        <begin position="82"/>
        <end position="101"/>
    </location>
</feature>
<dbReference type="SUPFAM" id="SSF63380">
    <property type="entry name" value="Riboflavin synthase domain-like"/>
    <property type="match status" value="1"/>
</dbReference>
<dbReference type="PANTHER" id="PTHR47354:SF8">
    <property type="entry name" value="1,2-PHENYLACETYL-COA EPOXIDASE, SUBUNIT E"/>
    <property type="match status" value="1"/>
</dbReference>
<dbReference type="InterPro" id="IPR017938">
    <property type="entry name" value="Riboflavin_synthase-like_b-brl"/>
</dbReference>
<evidence type="ECO:0000256" key="8">
    <source>
        <dbReference type="ARBA" id="ARBA00022989"/>
    </source>
</evidence>
<dbReference type="PROSITE" id="PS51384">
    <property type="entry name" value="FAD_FR"/>
    <property type="match status" value="1"/>
</dbReference>
<accession>A0ABW1KNT0</accession>
<evidence type="ECO:0000256" key="7">
    <source>
        <dbReference type="ARBA" id="ARBA00022827"/>
    </source>
</evidence>
<evidence type="ECO:0000256" key="13">
    <source>
        <dbReference type="SAM" id="Phobius"/>
    </source>
</evidence>
<feature type="transmembrane region" description="Helical" evidence="13">
    <location>
        <begin position="43"/>
        <end position="62"/>
    </location>
</feature>
<keyword evidence="12 13" id="KW-0472">Membrane</keyword>
<keyword evidence="8 13" id="KW-1133">Transmembrane helix</keyword>
<keyword evidence="7" id="KW-0274">FAD</keyword>
<proteinExistence type="predicted"/>
<feature type="transmembrane region" description="Helical" evidence="13">
    <location>
        <begin position="146"/>
        <end position="163"/>
    </location>
</feature>
<keyword evidence="11" id="KW-0411">Iron-sulfur</keyword>
<dbReference type="EMBL" id="JBHSPR010000060">
    <property type="protein sequence ID" value="MFC6022558.1"/>
    <property type="molecule type" value="Genomic_DNA"/>
</dbReference>
<evidence type="ECO:0000256" key="9">
    <source>
        <dbReference type="ARBA" id="ARBA00023002"/>
    </source>
</evidence>
<dbReference type="InterPro" id="IPR001433">
    <property type="entry name" value="OxRdtase_FAD/NAD-bd"/>
</dbReference>
<dbReference type="Pfam" id="PF01794">
    <property type="entry name" value="Ferric_reduct"/>
    <property type="match status" value="1"/>
</dbReference>
<dbReference type="RefSeq" id="WP_377432185.1">
    <property type="nucleotide sequence ID" value="NZ_JBHSPR010000060.1"/>
</dbReference>
<feature type="transmembrane region" description="Helical" evidence="13">
    <location>
        <begin position="107"/>
        <end position="125"/>
    </location>
</feature>
<feature type="domain" description="FAD-binding FR-type" evidence="14">
    <location>
        <begin position="200"/>
        <end position="300"/>
    </location>
</feature>
<dbReference type="InterPro" id="IPR050415">
    <property type="entry name" value="MRET"/>
</dbReference>
<organism evidence="15 16">
    <name type="scientific">Plantactinospora solaniradicis</name>
    <dbReference type="NCBI Taxonomy" id="1723736"/>
    <lineage>
        <taxon>Bacteria</taxon>
        <taxon>Bacillati</taxon>
        <taxon>Actinomycetota</taxon>
        <taxon>Actinomycetes</taxon>
        <taxon>Micromonosporales</taxon>
        <taxon>Micromonosporaceae</taxon>
        <taxon>Plantactinospora</taxon>
    </lineage>
</organism>
<dbReference type="Proteomes" id="UP001596203">
    <property type="component" value="Unassembled WGS sequence"/>
</dbReference>
<comment type="caution">
    <text evidence="15">The sequence shown here is derived from an EMBL/GenBank/DDBJ whole genome shotgun (WGS) entry which is preliminary data.</text>
</comment>
<gene>
    <name evidence="15" type="ORF">ACFP2T_41180</name>
</gene>
<protein>
    <submittedName>
        <fullName evidence="15">Ferric reductase-like transmembrane domain-containing protein</fullName>
    </submittedName>
</protein>
<evidence type="ECO:0000256" key="10">
    <source>
        <dbReference type="ARBA" id="ARBA00023004"/>
    </source>
</evidence>
<reference evidence="16" key="1">
    <citation type="journal article" date="2019" name="Int. J. Syst. Evol. Microbiol.">
        <title>The Global Catalogue of Microorganisms (GCM) 10K type strain sequencing project: providing services to taxonomists for standard genome sequencing and annotation.</title>
        <authorList>
            <consortium name="The Broad Institute Genomics Platform"/>
            <consortium name="The Broad Institute Genome Sequencing Center for Infectious Disease"/>
            <person name="Wu L."/>
            <person name="Ma J."/>
        </authorList>
    </citation>
    <scope>NUCLEOTIDE SEQUENCE [LARGE SCALE GENOMIC DNA]</scope>
    <source>
        <strain evidence="16">ZS-35-S2</strain>
    </source>
</reference>
<keyword evidence="5" id="KW-0001">2Fe-2S</keyword>
<keyword evidence="3" id="KW-0285">Flavoprotein</keyword>
<evidence type="ECO:0000256" key="5">
    <source>
        <dbReference type="ARBA" id="ARBA00022714"/>
    </source>
</evidence>
<evidence type="ECO:0000256" key="4">
    <source>
        <dbReference type="ARBA" id="ARBA00022692"/>
    </source>
</evidence>
<name>A0ABW1KNT0_9ACTN</name>
<feature type="transmembrane region" description="Helical" evidence="13">
    <location>
        <begin position="175"/>
        <end position="196"/>
    </location>
</feature>
<dbReference type="SUPFAM" id="SSF52343">
    <property type="entry name" value="Ferredoxin reductase-like, C-terminal NADP-linked domain"/>
    <property type="match status" value="1"/>
</dbReference>
<evidence type="ECO:0000256" key="1">
    <source>
        <dbReference type="ARBA" id="ARBA00001974"/>
    </source>
</evidence>
<evidence type="ECO:0000256" key="2">
    <source>
        <dbReference type="ARBA" id="ARBA00004141"/>
    </source>
</evidence>
<evidence type="ECO:0000256" key="11">
    <source>
        <dbReference type="ARBA" id="ARBA00023014"/>
    </source>
</evidence>
<dbReference type="PRINTS" id="PR00410">
    <property type="entry name" value="PHEHYDRXLASE"/>
</dbReference>
<evidence type="ECO:0000313" key="16">
    <source>
        <dbReference type="Proteomes" id="UP001596203"/>
    </source>
</evidence>
<evidence type="ECO:0000256" key="12">
    <source>
        <dbReference type="ARBA" id="ARBA00023136"/>
    </source>
</evidence>
<dbReference type="InterPro" id="IPR013112">
    <property type="entry name" value="FAD-bd_8"/>
</dbReference>
<evidence type="ECO:0000256" key="6">
    <source>
        <dbReference type="ARBA" id="ARBA00022723"/>
    </source>
</evidence>
<dbReference type="Pfam" id="PF08022">
    <property type="entry name" value="FAD_binding_8"/>
    <property type="match status" value="1"/>
</dbReference>
<keyword evidence="6" id="KW-0479">Metal-binding</keyword>
<dbReference type="InterPro" id="IPR017927">
    <property type="entry name" value="FAD-bd_FR_type"/>
</dbReference>
<keyword evidence="4 13" id="KW-0812">Transmembrane</keyword>
<comment type="cofactor">
    <cofactor evidence="1">
        <name>FAD</name>
        <dbReference type="ChEBI" id="CHEBI:57692"/>
    </cofactor>
</comment>
<dbReference type="Pfam" id="PF00175">
    <property type="entry name" value="NAD_binding_1"/>
    <property type="match status" value="1"/>
</dbReference>
<evidence type="ECO:0000256" key="3">
    <source>
        <dbReference type="ARBA" id="ARBA00022630"/>
    </source>
</evidence>
<dbReference type="InterPro" id="IPR039261">
    <property type="entry name" value="FNR_nucleotide-bd"/>
</dbReference>
<dbReference type="InterPro" id="IPR013130">
    <property type="entry name" value="Fe3_Rdtase_TM_dom"/>
</dbReference>
<evidence type="ECO:0000259" key="14">
    <source>
        <dbReference type="PROSITE" id="PS51384"/>
    </source>
</evidence>
<comment type="subcellular location">
    <subcellularLocation>
        <location evidence="2">Membrane</location>
        <topology evidence="2">Multi-pass membrane protein</topology>
    </subcellularLocation>
</comment>
<keyword evidence="9" id="KW-0560">Oxidoreductase</keyword>
<keyword evidence="16" id="KW-1185">Reference proteome</keyword>
<dbReference type="PANTHER" id="PTHR47354">
    <property type="entry name" value="NADH OXIDOREDUCTASE HCR"/>
    <property type="match status" value="1"/>
</dbReference>